<protein>
    <recommendedName>
        <fullName evidence="4">DUF2490 domain-containing protein</fullName>
    </recommendedName>
</protein>
<organism evidence="2 3">
    <name type="scientific">Flavivirga eckloniae</name>
    <dbReference type="NCBI Taxonomy" id="1803846"/>
    <lineage>
        <taxon>Bacteria</taxon>
        <taxon>Pseudomonadati</taxon>
        <taxon>Bacteroidota</taxon>
        <taxon>Flavobacteriia</taxon>
        <taxon>Flavobacteriales</taxon>
        <taxon>Flavobacteriaceae</taxon>
        <taxon>Flavivirga</taxon>
    </lineage>
</organism>
<dbReference type="InterPro" id="IPR019619">
    <property type="entry name" value="DUF2490"/>
</dbReference>
<gene>
    <name evidence="2" type="ORF">C1H87_15300</name>
</gene>
<accession>A0A2K9PSE2</accession>
<dbReference type="Pfam" id="PF10677">
    <property type="entry name" value="DUF2490"/>
    <property type="match status" value="1"/>
</dbReference>
<dbReference type="KEGG" id="fek:C1H87_15300"/>
<proteinExistence type="predicted"/>
<feature type="signal peptide" evidence="1">
    <location>
        <begin position="1"/>
        <end position="21"/>
    </location>
</feature>
<reference evidence="2 3" key="1">
    <citation type="submission" date="2018-01" db="EMBL/GenBank/DDBJ databases">
        <title>Complete genome sequence of Flavivirga eckloniae ECD14 isolated from seaweed Ecklonia cava.</title>
        <authorList>
            <person name="Lee J.H."/>
            <person name="Baik K.S."/>
            <person name="Seong C.N."/>
        </authorList>
    </citation>
    <scope>NUCLEOTIDE SEQUENCE [LARGE SCALE GENOMIC DNA]</scope>
    <source>
        <strain evidence="2 3">ECD14</strain>
    </source>
</reference>
<dbReference type="AlphaFoldDB" id="A0A2K9PSE2"/>
<feature type="chain" id="PRO_5014901446" description="DUF2490 domain-containing protein" evidence="1">
    <location>
        <begin position="22"/>
        <end position="250"/>
    </location>
</feature>
<dbReference type="RefSeq" id="WP_102756645.1">
    <property type="nucleotide sequence ID" value="NZ_CP025791.1"/>
</dbReference>
<keyword evidence="1" id="KW-0732">Signal</keyword>
<sequence length="250" mass="30350">MQSLFKTCIFLLLLFVNDVQSQEEPTINSQLWINYYPSFYLKEKIQVTGEVGYRTILEDDSYRLLYIRPSINYLYDETFEINGGLGMWYEFNKNSSDRFEIRPWQGIRINWPNLKKLNLNRWQVNQWFRVEERFSFFTQDNWKTSLDVRARYKLSGKLDLCIDCINPKFAIPFYMELFLSLSNISEIYNNQGRFGVGLDYFYKKNLQFEFLFHWQSSKIEQEDPLSVSDYIFQLKIKHKLNHNPFRKKKK</sequence>
<dbReference type="OrthoDB" id="1118734at2"/>
<dbReference type="EMBL" id="CP025791">
    <property type="protein sequence ID" value="AUP79993.1"/>
    <property type="molecule type" value="Genomic_DNA"/>
</dbReference>
<evidence type="ECO:0008006" key="4">
    <source>
        <dbReference type="Google" id="ProtNLM"/>
    </source>
</evidence>
<dbReference type="Proteomes" id="UP000235826">
    <property type="component" value="Chromosome"/>
</dbReference>
<keyword evidence="3" id="KW-1185">Reference proteome</keyword>
<name>A0A2K9PSE2_9FLAO</name>
<evidence type="ECO:0000313" key="3">
    <source>
        <dbReference type="Proteomes" id="UP000235826"/>
    </source>
</evidence>
<evidence type="ECO:0000313" key="2">
    <source>
        <dbReference type="EMBL" id="AUP79993.1"/>
    </source>
</evidence>
<evidence type="ECO:0000256" key="1">
    <source>
        <dbReference type="SAM" id="SignalP"/>
    </source>
</evidence>